<sequence length="574" mass="66859">MRDEYKNKIADKIAARFTDLEERIMKDIVRRIRKTGEITSTADWQINRLKILGYSSEDIEKAIKDTLNASYPEMFELYDKVIDWVYVRNKDIYEQVNAQFIPYEENEQMQQQVEAIIRQSREDLENITNSLGFYLNYNGKMVVTPLSQIYIGYLDNACYDIVSGAFDYGSVLRRTVTQLTNSGMRTIDYPSGWTNRVDVAARRAVLTGVAQVCGKINEYHAQQLGTEYFEVDWHAGARPTHAVWQGRVYSKQQLVSVCGLGTVTGLLGANCYHMYYPFFPGISVRNYTDEWLDEQNKKDNTPQSFDGKAYTAYEARQKQRKMETAMRAQRQKVKLMESGGADKDEVMLHKAKYQAQLSEYARFSKRMGLKQQRERIYLDMRGRVAPRSLKAVKQFPPEMIQNAGRDIAQYRRYKNAIGDAAGSLAEFGQIKYNNSEKRKYLEGLKEYLTKYPNSSKKYYDVYDTLKKEKLAKGIVLPPVCKQAFILPEGKHEPYHIMQRMLKRKITDDEIRSYMKNADIMLNQWGGKRQAFYSKDGVCVITKTDEGWIYKTAWKKEDFDSNTERILEVIKKYVR</sequence>
<protein>
    <submittedName>
        <fullName evidence="1">Phage minor capsid protein 2</fullName>
    </submittedName>
</protein>
<dbReference type="EMBL" id="CYZL01000039">
    <property type="protein sequence ID" value="CUP06501.1"/>
    <property type="molecule type" value="Genomic_DNA"/>
</dbReference>
<organism evidence="1 2">
    <name type="scientific">Anaerobutyricum hallii</name>
    <dbReference type="NCBI Taxonomy" id="39488"/>
    <lineage>
        <taxon>Bacteria</taxon>
        <taxon>Bacillati</taxon>
        <taxon>Bacillota</taxon>
        <taxon>Clostridia</taxon>
        <taxon>Lachnospirales</taxon>
        <taxon>Lachnospiraceae</taxon>
        <taxon>Anaerobutyricum</taxon>
    </lineage>
</organism>
<evidence type="ECO:0000313" key="2">
    <source>
        <dbReference type="Proteomes" id="UP000095679"/>
    </source>
</evidence>
<accession>A0A174K6Q3</accession>
<name>A0A174K6Q3_9FIRM</name>
<dbReference type="GO" id="GO:0005198">
    <property type="term" value="F:structural molecule activity"/>
    <property type="evidence" value="ECO:0007669"/>
    <property type="project" value="InterPro"/>
</dbReference>
<proteinExistence type="predicted"/>
<reference evidence="1 2" key="1">
    <citation type="submission" date="2015-09" db="EMBL/GenBank/DDBJ databases">
        <authorList>
            <consortium name="Pathogen Informatics"/>
        </authorList>
    </citation>
    <scope>NUCLEOTIDE SEQUENCE [LARGE SCALE GENOMIC DNA]</scope>
    <source>
        <strain evidence="1 2">2789STDY5834835</strain>
    </source>
</reference>
<dbReference type="Pfam" id="PF06152">
    <property type="entry name" value="Phage_min_cap2"/>
    <property type="match status" value="1"/>
</dbReference>
<dbReference type="InterPro" id="IPR009319">
    <property type="entry name" value="Phage_A118_VSP1"/>
</dbReference>
<dbReference type="Proteomes" id="UP000095679">
    <property type="component" value="Unassembled WGS sequence"/>
</dbReference>
<evidence type="ECO:0000313" key="1">
    <source>
        <dbReference type="EMBL" id="CUP06501.1"/>
    </source>
</evidence>
<dbReference type="RefSeq" id="WP_055299854.1">
    <property type="nucleotide sequence ID" value="NZ_BLYK01000040.1"/>
</dbReference>
<dbReference type="AlphaFoldDB" id="A0A174K6Q3"/>
<gene>
    <name evidence="1" type="ORF">ERS852450_02993</name>
</gene>